<dbReference type="RefSeq" id="WP_109584819.1">
    <property type="nucleotide sequence ID" value="NZ_QGGT01000005.1"/>
</dbReference>
<evidence type="ECO:0000313" key="3">
    <source>
        <dbReference type="Proteomes" id="UP000245754"/>
    </source>
</evidence>
<dbReference type="Pfam" id="PF05860">
    <property type="entry name" value="TPS"/>
    <property type="match status" value="1"/>
</dbReference>
<feature type="domain" description="Filamentous haemagglutinin FhaB/tRNA nuclease CdiA-like TPS" evidence="1">
    <location>
        <begin position="44"/>
        <end position="166"/>
    </location>
</feature>
<protein>
    <submittedName>
        <fullName evidence="2">Filamentous hemagglutinin family protein</fullName>
    </submittedName>
</protein>
<dbReference type="InterPro" id="IPR011050">
    <property type="entry name" value="Pectin_lyase_fold/virulence"/>
</dbReference>
<dbReference type="AlphaFoldDB" id="A0A316ENW4"/>
<reference evidence="2 3" key="1">
    <citation type="submission" date="2018-05" db="EMBL/GenBank/DDBJ databases">
        <title>Genomic Encyclopedia of Type Strains, Phase IV (KMG-V): Genome sequencing to study the core and pangenomes of soil and plant-associated prokaryotes.</title>
        <authorList>
            <person name="Whitman W."/>
        </authorList>
    </citation>
    <scope>NUCLEOTIDE SEQUENCE [LARGE SCALE GENOMIC DNA]</scope>
    <source>
        <strain evidence="2 3">SLV-132</strain>
    </source>
</reference>
<comment type="caution">
    <text evidence="2">The sequence shown here is derived from an EMBL/GenBank/DDBJ whole genome shotgun (WGS) entry which is preliminary data.</text>
</comment>
<dbReference type="SMART" id="SM00912">
    <property type="entry name" value="Haemagg_act"/>
    <property type="match status" value="1"/>
</dbReference>
<dbReference type="SUPFAM" id="SSF51126">
    <property type="entry name" value="Pectin lyase-like"/>
    <property type="match status" value="1"/>
</dbReference>
<evidence type="ECO:0000259" key="1">
    <source>
        <dbReference type="SMART" id="SM00912"/>
    </source>
</evidence>
<dbReference type="Gene3D" id="2.160.20.10">
    <property type="entry name" value="Single-stranded right-handed beta-helix, Pectin lyase-like"/>
    <property type="match status" value="1"/>
</dbReference>
<name>A0A316ENW4_9BURK</name>
<sequence length="423" mass="44405">MPSSLFIPVSIPPLLAIGGLLAFTTAVAQPVLPAHGVVSVQRTPGGATIVGIAPPNAAGVSHNQYRAFHVNAAGLVLNNAVPGHTAQASALAGALPANPELKRAAEVILNEVVSPDRSVLAGATEVYGARADVVVANPYGITCHDCAFLNTDRVTLTTGIPQLDGRGALAGFDVTDGEVLFSGVRAGPNSMTSPMTLDVAARRIMLDGKVYARDVALIAGVQRLDYRARQPFAKPDAGQATSGYGIDSTTLGGMYGERIRLITTDVGSGVRTRGTVGGWHADVAVQSKGHYIQSGLLWGRRLDIASEGMTQFEGRVMAGDVLQVKARGILVDRHGSAWANSIELAAVSRRAGLPLFGDGIVLNLGDIVARTRIRMEANVMAYTSGRLFAFDDVRIYAPRVVGDHSRIPRLFVNDVPAATFSDI</sequence>
<dbReference type="Proteomes" id="UP000245754">
    <property type="component" value="Unassembled WGS sequence"/>
</dbReference>
<proteinExistence type="predicted"/>
<dbReference type="InterPro" id="IPR008638">
    <property type="entry name" value="FhaB/CdiA-like_TPS"/>
</dbReference>
<dbReference type="NCBIfam" id="TIGR01901">
    <property type="entry name" value="adhes_NPXG"/>
    <property type="match status" value="1"/>
</dbReference>
<evidence type="ECO:0000313" key="2">
    <source>
        <dbReference type="EMBL" id="PWK33160.1"/>
    </source>
</evidence>
<accession>A0A316ENW4</accession>
<dbReference type="EMBL" id="QGGT01000005">
    <property type="protein sequence ID" value="PWK33160.1"/>
    <property type="molecule type" value="Genomic_DNA"/>
</dbReference>
<dbReference type="InterPro" id="IPR012334">
    <property type="entry name" value="Pectin_lyas_fold"/>
</dbReference>
<gene>
    <name evidence="2" type="ORF">C7419_105154</name>
</gene>
<keyword evidence="3" id="KW-1185">Reference proteome</keyword>
<organism evidence="2 3">
    <name type="scientific">Cupriavidus plantarum</name>
    <dbReference type="NCBI Taxonomy" id="942865"/>
    <lineage>
        <taxon>Bacteria</taxon>
        <taxon>Pseudomonadati</taxon>
        <taxon>Pseudomonadota</taxon>
        <taxon>Betaproteobacteria</taxon>
        <taxon>Burkholderiales</taxon>
        <taxon>Burkholderiaceae</taxon>
        <taxon>Cupriavidus</taxon>
    </lineage>
</organism>